<keyword evidence="1" id="KW-0812">Transmembrane</keyword>
<keyword evidence="1" id="KW-0472">Membrane</keyword>
<keyword evidence="1" id="KW-1133">Transmembrane helix</keyword>
<reference evidence="2 3" key="1">
    <citation type="submission" date="2017-10" db="EMBL/GenBank/DDBJ databases">
        <title>Sequencing the genomes of 1000 actinobacteria strains.</title>
        <authorList>
            <person name="Klenk H.-P."/>
        </authorList>
    </citation>
    <scope>NUCLEOTIDE SEQUENCE [LARGE SCALE GENOMIC DNA]</scope>
    <source>
        <strain evidence="2 3">DSM 21798</strain>
    </source>
</reference>
<feature type="transmembrane region" description="Helical" evidence="1">
    <location>
        <begin position="31"/>
        <end position="56"/>
    </location>
</feature>
<gene>
    <name evidence="2" type="ORF">ATJ78_1960</name>
</gene>
<sequence>MSRALKLILAIVIFIVAIVIVWNVIGALFHVAVFLIKALFAIIIAAIVVGIFYFAVRSRD</sequence>
<dbReference type="RefSeq" id="WP_098407413.1">
    <property type="nucleotide sequence ID" value="NZ_PDJE01000001.1"/>
</dbReference>
<evidence type="ECO:0000313" key="3">
    <source>
        <dbReference type="Proteomes" id="UP000221369"/>
    </source>
</evidence>
<dbReference type="EMBL" id="PDJE01000001">
    <property type="protein sequence ID" value="PFG31015.1"/>
    <property type="molecule type" value="Genomic_DNA"/>
</dbReference>
<name>A0A2A9DY05_9MICO</name>
<feature type="transmembrane region" description="Helical" evidence="1">
    <location>
        <begin position="7"/>
        <end position="25"/>
    </location>
</feature>
<evidence type="ECO:0000313" key="2">
    <source>
        <dbReference type="EMBL" id="PFG31015.1"/>
    </source>
</evidence>
<evidence type="ECO:0000256" key="1">
    <source>
        <dbReference type="SAM" id="Phobius"/>
    </source>
</evidence>
<accession>A0A2A9DY05</accession>
<keyword evidence="3" id="KW-1185">Reference proteome</keyword>
<comment type="caution">
    <text evidence="2">The sequence shown here is derived from an EMBL/GenBank/DDBJ whole genome shotgun (WGS) entry which is preliminary data.</text>
</comment>
<proteinExistence type="predicted"/>
<organism evidence="2 3">
    <name type="scientific">Paramicrobacterium agarici</name>
    <dbReference type="NCBI Taxonomy" id="630514"/>
    <lineage>
        <taxon>Bacteria</taxon>
        <taxon>Bacillati</taxon>
        <taxon>Actinomycetota</taxon>
        <taxon>Actinomycetes</taxon>
        <taxon>Micrococcales</taxon>
        <taxon>Microbacteriaceae</taxon>
        <taxon>Paramicrobacterium</taxon>
    </lineage>
</organism>
<protein>
    <submittedName>
        <fullName evidence="2">Uncharacterized protein</fullName>
    </submittedName>
</protein>
<dbReference type="AlphaFoldDB" id="A0A2A9DY05"/>
<dbReference type="Proteomes" id="UP000221369">
    <property type="component" value="Unassembled WGS sequence"/>
</dbReference>